<evidence type="ECO:0000256" key="4">
    <source>
        <dbReference type="ARBA" id="ARBA00005189"/>
    </source>
</evidence>
<keyword evidence="17" id="KW-1208">Phospholipid metabolism</keyword>
<keyword evidence="21" id="KW-1185">Reference proteome</keyword>
<evidence type="ECO:0000256" key="7">
    <source>
        <dbReference type="ARBA" id="ARBA00019373"/>
    </source>
</evidence>
<comment type="subcellular location">
    <subcellularLocation>
        <location evidence="2">Cell membrane</location>
        <topology evidence="2">Multi-pass membrane protein</topology>
    </subcellularLocation>
</comment>
<feature type="transmembrane region" description="Helical" evidence="19">
    <location>
        <begin position="93"/>
        <end position="111"/>
    </location>
</feature>
<evidence type="ECO:0000256" key="15">
    <source>
        <dbReference type="ARBA" id="ARBA00023136"/>
    </source>
</evidence>
<feature type="transmembrane region" description="Helical" evidence="19">
    <location>
        <begin position="210"/>
        <end position="229"/>
    </location>
</feature>
<evidence type="ECO:0000256" key="12">
    <source>
        <dbReference type="ARBA" id="ARBA00022695"/>
    </source>
</evidence>
<evidence type="ECO:0000313" key="20">
    <source>
        <dbReference type="EMBL" id="GHD46745.1"/>
    </source>
</evidence>
<protein>
    <recommendedName>
        <fullName evidence="7 18">Phosphatidate cytidylyltransferase</fullName>
        <ecNumber evidence="6 18">2.7.7.41</ecNumber>
    </recommendedName>
</protein>
<evidence type="ECO:0000256" key="16">
    <source>
        <dbReference type="ARBA" id="ARBA00023209"/>
    </source>
</evidence>
<keyword evidence="13 19" id="KW-1133">Transmembrane helix</keyword>
<dbReference type="InterPro" id="IPR000374">
    <property type="entry name" value="PC_trans"/>
</dbReference>
<keyword evidence="12 18" id="KW-0548">Nucleotidyltransferase</keyword>
<evidence type="ECO:0000256" key="9">
    <source>
        <dbReference type="ARBA" id="ARBA00022516"/>
    </source>
</evidence>
<keyword evidence="11 18" id="KW-0812">Transmembrane</keyword>
<feature type="transmembrane region" description="Helical" evidence="19">
    <location>
        <begin position="21"/>
        <end position="38"/>
    </location>
</feature>
<accession>A0A919CNT3</accession>
<evidence type="ECO:0000256" key="5">
    <source>
        <dbReference type="ARBA" id="ARBA00010185"/>
    </source>
</evidence>
<feature type="transmembrane region" description="Helical" evidence="19">
    <location>
        <begin position="118"/>
        <end position="136"/>
    </location>
</feature>
<organism evidence="20 21">
    <name type="scientific">Thalassobaculum fulvum</name>
    <dbReference type="NCBI Taxonomy" id="1633335"/>
    <lineage>
        <taxon>Bacteria</taxon>
        <taxon>Pseudomonadati</taxon>
        <taxon>Pseudomonadota</taxon>
        <taxon>Alphaproteobacteria</taxon>
        <taxon>Rhodospirillales</taxon>
        <taxon>Thalassobaculaceae</taxon>
        <taxon>Thalassobaculum</taxon>
    </lineage>
</organism>
<keyword evidence="8" id="KW-1003">Cell membrane</keyword>
<evidence type="ECO:0000256" key="18">
    <source>
        <dbReference type="RuleBase" id="RU003938"/>
    </source>
</evidence>
<evidence type="ECO:0000256" key="8">
    <source>
        <dbReference type="ARBA" id="ARBA00022475"/>
    </source>
</evidence>
<dbReference type="Proteomes" id="UP000630353">
    <property type="component" value="Unassembled WGS sequence"/>
</dbReference>
<comment type="pathway">
    <text evidence="3 18">Phospholipid metabolism; CDP-diacylglycerol biosynthesis; CDP-diacylglycerol from sn-glycerol 3-phosphate: step 3/3.</text>
</comment>
<comment type="catalytic activity">
    <reaction evidence="1 18">
        <text>a 1,2-diacyl-sn-glycero-3-phosphate + CTP + H(+) = a CDP-1,2-diacyl-sn-glycerol + diphosphate</text>
        <dbReference type="Rhea" id="RHEA:16229"/>
        <dbReference type="ChEBI" id="CHEBI:15378"/>
        <dbReference type="ChEBI" id="CHEBI:33019"/>
        <dbReference type="ChEBI" id="CHEBI:37563"/>
        <dbReference type="ChEBI" id="CHEBI:58332"/>
        <dbReference type="ChEBI" id="CHEBI:58608"/>
        <dbReference type="EC" id="2.7.7.41"/>
    </reaction>
</comment>
<evidence type="ECO:0000256" key="2">
    <source>
        <dbReference type="ARBA" id="ARBA00004651"/>
    </source>
</evidence>
<reference evidence="20" key="2">
    <citation type="submission" date="2020-09" db="EMBL/GenBank/DDBJ databases">
        <authorList>
            <person name="Sun Q."/>
            <person name="Kim S."/>
        </authorList>
    </citation>
    <scope>NUCLEOTIDE SEQUENCE</scope>
    <source>
        <strain evidence="20">KCTC 42651</strain>
    </source>
</reference>
<dbReference type="EMBL" id="BMZS01000003">
    <property type="protein sequence ID" value="GHD46745.1"/>
    <property type="molecule type" value="Genomic_DNA"/>
</dbReference>
<comment type="similarity">
    <text evidence="5 18">Belongs to the CDS family.</text>
</comment>
<feature type="transmembrane region" description="Helical" evidence="19">
    <location>
        <begin position="44"/>
        <end position="62"/>
    </location>
</feature>
<dbReference type="PANTHER" id="PTHR46382">
    <property type="entry name" value="PHOSPHATIDATE CYTIDYLYLTRANSFERASE"/>
    <property type="match status" value="1"/>
</dbReference>
<dbReference type="PANTHER" id="PTHR46382:SF1">
    <property type="entry name" value="PHOSPHATIDATE CYTIDYLYLTRANSFERASE"/>
    <property type="match status" value="1"/>
</dbReference>
<comment type="pathway">
    <text evidence="4">Lipid metabolism.</text>
</comment>
<keyword evidence="16" id="KW-0594">Phospholipid biosynthesis</keyword>
<evidence type="ECO:0000313" key="21">
    <source>
        <dbReference type="Proteomes" id="UP000630353"/>
    </source>
</evidence>
<evidence type="ECO:0000256" key="13">
    <source>
        <dbReference type="ARBA" id="ARBA00022989"/>
    </source>
</evidence>
<feature type="transmembrane region" description="Helical" evidence="19">
    <location>
        <begin position="142"/>
        <end position="163"/>
    </location>
</feature>
<evidence type="ECO:0000256" key="19">
    <source>
        <dbReference type="SAM" id="Phobius"/>
    </source>
</evidence>
<dbReference type="GO" id="GO:0016024">
    <property type="term" value="P:CDP-diacylglycerol biosynthetic process"/>
    <property type="evidence" value="ECO:0007669"/>
    <property type="project" value="TreeGrafter"/>
</dbReference>
<proteinExistence type="inferred from homology"/>
<name>A0A919CNT3_9PROT</name>
<gene>
    <name evidence="20" type="ORF">GCM10017083_16220</name>
</gene>
<dbReference type="AlphaFoldDB" id="A0A919CNT3"/>
<keyword evidence="14" id="KW-0443">Lipid metabolism</keyword>
<dbReference type="GO" id="GO:0004605">
    <property type="term" value="F:phosphatidate cytidylyltransferase activity"/>
    <property type="evidence" value="ECO:0007669"/>
    <property type="project" value="UniProtKB-EC"/>
</dbReference>
<keyword evidence="10 18" id="KW-0808">Transferase</keyword>
<evidence type="ECO:0000256" key="11">
    <source>
        <dbReference type="ARBA" id="ARBA00022692"/>
    </source>
</evidence>
<feature type="transmembrane region" description="Helical" evidence="19">
    <location>
        <begin position="183"/>
        <end position="204"/>
    </location>
</feature>
<evidence type="ECO:0000256" key="14">
    <source>
        <dbReference type="ARBA" id="ARBA00023098"/>
    </source>
</evidence>
<feature type="transmembrane region" description="Helical" evidence="19">
    <location>
        <begin position="69"/>
        <end position="87"/>
    </location>
</feature>
<evidence type="ECO:0000256" key="10">
    <source>
        <dbReference type="ARBA" id="ARBA00022679"/>
    </source>
</evidence>
<comment type="caution">
    <text evidence="20">The sequence shown here is derived from an EMBL/GenBank/DDBJ whole genome shotgun (WGS) entry which is preliminary data.</text>
</comment>
<dbReference type="Pfam" id="PF01148">
    <property type="entry name" value="CTP_transf_1"/>
    <property type="match status" value="1"/>
</dbReference>
<dbReference type="EC" id="2.7.7.41" evidence="6 18"/>
<keyword evidence="15 19" id="KW-0472">Membrane</keyword>
<evidence type="ECO:0000256" key="1">
    <source>
        <dbReference type="ARBA" id="ARBA00001698"/>
    </source>
</evidence>
<dbReference type="RefSeq" id="WP_189988437.1">
    <property type="nucleotide sequence ID" value="NZ_BMZS01000003.1"/>
</dbReference>
<reference evidence="20" key="1">
    <citation type="journal article" date="2014" name="Int. J. Syst. Evol. Microbiol.">
        <title>Complete genome sequence of Corynebacterium casei LMG S-19264T (=DSM 44701T), isolated from a smear-ripened cheese.</title>
        <authorList>
            <consortium name="US DOE Joint Genome Institute (JGI-PGF)"/>
            <person name="Walter F."/>
            <person name="Albersmeier A."/>
            <person name="Kalinowski J."/>
            <person name="Ruckert C."/>
        </authorList>
    </citation>
    <scope>NUCLEOTIDE SEQUENCE</scope>
    <source>
        <strain evidence="20">KCTC 42651</strain>
    </source>
</reference>
<evidence type="ECO:0000256" key="6">
    <source>
        <dbReference type="ARBA" id="ARBA00012487"/>
    </source>
</evidence>
<dbReference type="PROSITE" id="PS01315">
    <property type="entry name" value="CDS"/>
    <property type="match status" value="1"/>
</dbReference>
<keyword evidence="9" id="KW-0444">Lipid biosynthesis</keyword>
<dbReference type="GO" id="GO:0005886">
    <property type="term" value="C:plasma membrane"/>
    <property type="evidence" value="ECO:0007669"/>
    <property type="project" value="UniProtKB-SubCell"/>
</dbReference>
<evidence type="ECO:0000256" key="3">
    <source>
        <dbReference type="ARBA" id="ARBA00005119"/>
    </source>
</evidence>
<evidence type="ECO:0000256" key="17">
    <source>
        <dbReference type="ARBA" id="ARBA00023264"/>
    </source>
</evidence>
<sequence>MTGAHGNPPSKPGRSDLRLRIISSLVMVPAAAITVFAGGPALQLGVALVCGLMAWEWGSLVTDRPGRTLARGLVFAVLALSLGWMLLRGPYEGVAAAVIGALGIIVLGRFTRLPSAPWLAVAIISIAMPAIAILWLRDGAPLGLETLIWALTTVVLTDVGAYAAGRTIGGPKLMPSVSPSKTWAGLAGGVAASVAGALVAASLVEGANPWVLAPIAALLAVIAQIGDLMESAVKRFFHVKDSGKLIPGHGGILDRVDGQIAVLPLVALAVHLTGRSVLQW</sequence>